<dbReference type="AlphaFoldDB" id="A0AA90SCH1"/>
<dbReference type="PANTHER" id="PTHR42999">
    <property type="entry name" value="ANTIBIOTIC RESISTANCE PROTEIN MCBG"/>
    <property type="match status" value="1"/>
</dbReference>
<accession>A0AA90SCH1</accession>
<evidence type="ECO:0000256" key="1">
    <source>
        <dbReference type="SAM" id="MobiDB-lite"/>
    </source>
</evidence>
<evidence type="ECO:0000313" key="2">
    <source>
        <dbReference type="EMBL" id="MDP0588102.1"/>
    </source>
</evidence>
<sequence length="393" mass="44396">MRNGDKPDNKKNRNAHIKDAEIKSSLKLGRPPILDVDSIKTTGLTQKSDMTLKNILDYMVKSQNDIQASLYHEKKRSKSIQSLLKSLHPGYTVPHGAFFQGLTLSGRDLKRVRFTESLFRNTKLRECALRDVIFTRCDLSGADFRKSDLTNVTFNDCNLNGADLRQCNLFNARIIDCNLFATNLDHSTLDQTIIDNCSMKAMSLYKTSCKGTKLFNSQVVQSFLASTDMSHAEIKNMLFRDCTLNNTHFDSATLDDCCFRSCDSFEEGPIFSNSSMNNILITDCELDEPQFSGTNMSNSRLDRVHINTALFDGAIFDNVIFNKGIMTDCYSCENAPIFTKCRLDHLVIDNADFCNANFNESSFICTTILASDFANWEINNSHIDEESTIDTNY</sequence>
<dbReference type="PANTHER" id="PTHR42999:SF1">
    <property type="entry name" value="PENTAPEPTIDE REPEAT-CONTAINING PROTEIN"/>
    <property type="match status" value="1"/>
</dbReference>
<name>A0AA90SCH1_9GAMM</name>
<dbReference type="InterPro" id="IPR052949">
    <property type="entry name" value="PA_immunity-related"/>
</dbReference>
<dbReference type="Gene3D" id="2.160.20.80">
    <property type="entry name" value="E3 ubiquitin-protein ligase SopA"/>
    <property type="match status" value="2"/>
</dbReference>
<protein>
    <submittedName>
        <fullName evidence="2">Pentapeptide repeat-containing protein</fullName>
    </submittedName>
</protein>
<dbReference type="InterPro" id="IPR001646">
    <property type="entry name" value="5peptide_repeat"/>
</dbReference>
<evidence type="ECO:0000313" key="3">
    <source>
        <dbReference type="Proteomes" id="UP001178148"/>
    </source>
</evidence>
<proteinExistence type="predicted"/>
<dbReference type="SUPFAM" id="SSF141571">
    <property type="entry name" value="Pentapeptide repeat-like"/>
    <property type="match status" value="2"/>
</dbReference>
<gene>
    <name evidence="2" type="ORF">QS748_02390</name>
</gene>
<organism evidence="2 3">
    <name type="scientific">Candidatus Endonucleibacter bathymodioli</name>
    <dbReference type="NCBI Taxonomy" id="539814"/>
    <lineage>
        <taxon>Bacteria</taxon>
        <taxon>Pseudomonadati</taxon>
        <taxon>Pseudomonadota</taxon>
        <taxon>Gammaproteobacteria</taxon>
        <taxon>Oceanospirillales</taxon>
        <taxon>Endozoicomonadaceae</taxon>
        <taxon>Candidatus Endonucleibacter</taxon>
    </lineage>
</organism>
<dbReference type="EMBL" id="JASXSV010000002">
    <property type="protein sequence ID" value="MDP0588102.1"/>
    <property type="molecule type" value="Genomic_DNA"/>
</dbReference>
<dbReference type="Pfam" id="PF13599">
    <property type="entry name" value="Pentapeptide_4"/>
    <property type="match status" value="1"/>
</dbReference>
<dbReference type="Proteomes" id="UP001178148">
    <property type="component" value="Unassembled WGS sequence"/>
</dbReference>
<feature type="region of interest" description="Disordered" evidence="1">
    <location>
        <begin position="1"/>
        <end position="22"/>
    </location>
</feature>
<comment type="caution">
    <text evidence="2">The sequence shown here is derived from an EMBL/GenBank/DDBJ whole genome shotgun (WGS) entry which is preliminary data.</text>
</comment>
<keyword evidence="3" id="KW-1185">Reference proteome</keyword>
<reference evidence="2 3" key="1">
    <citation type="journal article" date="2023" name="bioRxiv">
        <title>An intranuclear bacterial parasite of deep-sea mussels expresses apoptosis inhibitors acquired from its host.</title>
        <authorList>
            <person name="Gonzalez Porras M.A."/>
            <person name="Assie A."/>
            <person name="Tietjen M."/>
            <person name="Violette M."/>
            <person name="Kleiner M."/>
            <person name="Gruber-Vodicka H."/>
            <person name="Dubilier N."/>
            <person name="Leisch N."/>
        </authorList>
    </citation>
    <scope>NUCLEOTIDE SEQUENCE [LARGE SCALE GENOMIC DNA]</scope>
    <source>
        <strain evidence="2">IAP13</strain>
    </source>
</reference>